<evidence type="ECO:0008006" key="3">
    <source>
        <dbReference type="Google" id="ProtNLM"/>
    </source>
</evidence>
<evidence type="ECO:0000313" key="2">
    <source>
        <dbReference type="Proteomes" id="UP000481417"/>
    </source>
</evidence>
<dbReference type="EMBL" id="WMBT01000004">
    <property type="protein sequence ID" value="MTE00388.1"/>
    <property type="molecule type" value="Genomic_DNA"/>
</dbReference>
<dbReference type="InterPro" id="IPR011990">
    <property type="entry name" value="TPR-like_helical_dom_sf"/>
</dbReference>
<proteinExistence type="predicted"/>
<sequence length="204" mass="21892">MRPVLIALAGLAALAVAGPEALGRLALRAGLDRAAAWLLDDPAARGVALYRLGDYPAADAAFAKAGRSQTYNRGLSLAATGDYPLSVAYFDAMLFANPADEQARRNRDLVAAMVPPHQGESTVPGRIKGAWGMEAGDIPISDLLANASGPDWERRLDAKGLAATDQWLDTIIDDPGEFLKLRIRAEFDRRAQMGLIRPEEGDPW</sequence>
<dbReference type="SUPFAM" id="SSF48452">
    <property type="entry name" value="TPR-like"/>
    <property type="match status" value="1"/>
</dbReference>
<dbReference type="Proteomes" id="UP000481417">
    <property type="component" value="Unassembled WGS sequence"/>
</dbReference>
<accession>A0A6L6HSV3</accession>
<dbReference type="AlphaFoldDB" id="A0A6L6HSV3"/>
<organism evidence="1 2">
    <name type="scientific">Paracoccus lichenicola</name>
    <dbReference type="NCBI Taxonomy" id="2665644"/>
    <lineage>
        <taxon>Bacteria</taxon>
        <taxon>Pseudomonadati</taxon>
        <taxon>Pseudomonadota</taxon>
        <taxon>Alphaproteobacteria</taxon>
        <taxon>Rhodobacterales</taxon>
        <taxon>Paracoccaceae</taxon>
        <taxon>Paracoccus</taxon>
    </lineage>
</organism>
<keyword evidence="2" id="KW-1185">Reference proteome</keyword>
<protein>
    <recommendedName>
        <fullName evidence="3">Tetratricopeptide repeat protein</fullName>
    </recommendedName>
</protein>
<evidence type="ECO:0000313" key="1">
    <source>
        <dbReference type="EMBL" id="MTE00388.1"/>
    </source>
</evidence>
<name>A0A6L6HSV3_9RHOB</name>
<dbReference type="RefSeq" id="WP_154764470.1">
    <property type="nucleotide sequence ID" value="NZ_WMBT01000004.1"/>
</dbReference>
<reference evidence="1 2" key="1">
    <citation type="submission" date="2019-11" db="EMBL/GenBank/DDBJ databases">
        <authorList>
            <person name="Lang L."/>
        </authorList>
    </citation>
    <scope>NUCLEOTIDE SEQUENCE [LARGE SCALE GENOMIC DNA]</scope>
    <source>
        <strain evidence="1 2">YIM 132242</strain>
    </source>
</reference>
<gene>
    <name evidence="1" type="ORF">GIY56_08820</name>
</gene>
<comment type="caution">
    <text evidence="1">The sequence shown here is derived from an EMBL/GenBank/DDBJ whole genome shotgun (WGS) entry which is preliminary data.</text>
</comment>